<protein>
    <submittedName>
        <fullName evidence="1">Uncharacterized protein</fullName>
    </submittedName>
</protein>
<accession>A0AAE0F6H1</accession>
<comment type="caution">
    <text evidence="1">The sequence shown here is derived from an EMBL/GenBank/DDBJ whole genome shotgun (WGS) entry which is preliminary data.</text>
</comment>
<dbReference type="EMBL" id="LGRX02024847">
    <property type="protein sequence ID" value="KAK3253344.1"/>
    <property type="molecule type" value="Genomic_DNA"/>
</dbReference>
<organism evidence="1 2">
    <name type="scientific">Cymbomonas tetramitiformis</name>
    <dbReference type="NCBI Taxonomy" id="36881"/>
    <lineage>
        <taxon>Eukaryota</taxon>
        <taxon>Viridiplantae</taxon>
        <taxon>Chlorophyta</taxon>
        <taxon>Pyramimonadophyceae</taxon>
        <taxon>Pyramimonadales</taxon>
        <taxon>Pyramimonadaceae</taxon>
        <taxon>Cymbomonas</taxon>
    </lineage>
</organism>
<evidence type="ECO:0000313" key="2">
    <source>
        <dbReference type="Proteomes" id="UP001190700"/>
    </source>
</evidence>
<dbReference type="AlphaFoldDB" id="A0AAE0F6H1"/>
<gene>
    <name evidence="1" type="ORF">CYMTET_37343</name>
</gene>
<proteinExistence type="predicted"/>
<reference evidence="1 2" key="1">
    <citation type="journal article" date="2015" name="Genome Biol. Evol.">
        <title>Comparative Genomics of a Bacterivorous Green Alga Reveals Evolutionary Causalities and Consequences of Phago-Mixotrophic Mode of Nutrition.</title>
        <authorList>
            <person name="Burns J.A."/>
            <person name="Paasch A."/>
            <person name="Narechania A."/>
            <person name="Kim E."/>
        </authorList>
    </citation>
    <scope>NUCLEOTIDE SEQUENCE [LARGE SCALE GENOMIC DNA]</scope>
    <source>
        <strain evidence="1 2">PLY_AMNH</strain>
    </source>
</reference>
<sequence>MFVNAKIALAASAFQMKEAADEGDGETTVAHRIAQPSAVSERVRFDRDEDYSFREMWKQKDFQNRLKAQVELIAKEKDDVGKSGSTVVIGTLSETIKGRIRKDVHDVNAKMQTAFPGEWQNIKLRDSDYWHITIYGVFNSSDAMEQSVEKNVKRAEAIKDSLIKNMKFPEFDITYDGLGMLGSGLISGRIHDSSTIDLMRDAIERTCKRCSRQLSYYNPITGDFSGYVVNKIIVGTIKPMQGDHEKCVPHPAAVLQ</sequence>
<dbReference type="Proteomes" id="UP001190700">
    <property type="component" value="Unassembled WGS sequence"/>
</dbReference>
<evidence type="ECO:0000313" key="1">
    <source>
        <dbReference type="EMBL" id="KAK3253344.1"/>
    </source>
</evidence>
<name>A0AAE0F6H1_9CHLO</name>
<keyword evidence="2" id="KW-1185">Reference proteome</keyword>